<feature type="region of interest" description="Disordered" evidence="1">
    <location>
        <begin position="52"/>
        <end position="115"/>
    </location>
</feature>
<feature type="compositionally biased region" description="Basic and acidic residues" evidence="1">
    <location>
        <begin position="59"/>
        <end position="69"/>
    </location>
</feature>
<organism evidence="2 3">
    <name type="scientific">Miscanthus lutarioriparius</name>
    <dbReference type="NCBI Taxonomy" id="422564"/>
    <lineage>
        <taxon>Eukaryota</taxon>
        <taxon>Viridiplantae</taxon>
        <taxon>Streptophyta</taxon>
        <taxon>Embryophyta</taxon>
        <taxon>Tracheophyta</taxon>
        <taxon>Spermatophyta</taxon>
        <taxon>Magnoliopsida</taxon>
        <taxon>Liliopsida</taxon>
        <taxon>Poales</taxon>
        <taxon>Poaceae</taxon>
        <taxon>PACMAD clade</taxon>
        <taxon>Panicoideae</taxon>
        <taxon>Andropogonodae</taxon>
        <taxon>Andropogoneae</taxon>
        <taxon>Saccharinae</taxon>
        <taxon>Miscanthus</taxon>
    </lineage>
</organism>
<dbReference type="Proteomes" id="UP000604825">
    <property type="component" value="Unassembled WGS sequence"/>
</dbReference>
<reference evidence="2" key="1">
    <citation type="submission" date="2020-10" db="EMBL/GenBank/DDBJ databases">
        <authorList>
            <person name="Han B."/>
            <person name="Lu T."/>
            <person name="Zhao Q."/>
            <person name="Huang X."/>
            <person name="Zhao Y."/>
        </authorList>
    </citation>
    <scope>NUCLEOTIDE SEQUENCE</scope>
</reference>
<protein>
    <submittedName>
        <fullName evidence="2">Uncharacterized protein</fullName>
    </submittedName>
</protein>
<feature type="compositionally biased region" description="Low complexity" evidence="1">
    <location>
        <begin position="1"/>
        <end position="16"/>
    </location>
</feature>
<accession>A0A811QNZ1</accession>
<evidence type="ECO:0000313" key="2">
    <source>
        <dbReference type="EMBL" id="CAD6260170.1"/>
    </source>
</evidence>
<comment type="caution">
    <text evidence="2">The sequence shown here is derived from an EMBL/GenBank/DDBJ whole genome shotgun (WGS) entry which is preliminary data.</text>
</comment>
<evidence type="ECO:0000256" key="1">
    <source>
        <dbReference type="SAM" id="MobiDB-lite"/>
    </source>
</evidence>
<sequence length="115" mass="12225">MALAAGHGAARAKACSGWGGGGSRGRACQPAAGARPEQLRHSGGLISCSTFKKKAGCPEPRREETRREPQTGAAETRCQALPGAASRHRSRPLRPPCSYPRGARLEQQMVRPRPQ</sequence>
<gene>
    <name evidence="2" type="ORF">NCGR_LOCUS43606</name>
</gene>
<feature type="region of interest" description="Disordered" evidence="1">
    <location>
        <begin position="1"/>
        <end position="40"/>
    </location>
</feature>
<name>A0A811QNZ1_9POAL</name>
<proteinExistence type="predicted"/>
<dbReference type="EMBL" id="CAJGYO010000011">
    <property type="protein sequence ID" value="CAD6260170.1"/>
    <property type="molecule type" value="Genomic_DNA"/>
</dbReference>
<keyword evidence="3" id="KW-1185">Reference proteome</keyword>
<dbReference type="AlphaFoldDB" id="A0A811QNZ1"/>
<evidence type="ECO:0000313" key="3">
    <source>
        <dbReference type="Proteomes" id="UP000604825"/>
    </source>
</evidence>